<dbReference type="EMBL" id="QLLO01000010">
    <property type="protein sequence ID" value="RAJ11971.1"/>
    <property type="molecule type" value="Genomic_DNA"/>
</dbReference>
<dbReference type="RefSeq" id="WP_111660736.1">
    <property type="nucleotide sequence ID" value="NZ_QLLO01000010.1"/>
</dbReference>
<keyword evidence="1" id="KW-0732">Signal</keyword>
<evidence type="ECO:0000313" key="2">
    <source>
        <dbReference type="EMBL" id="RAJ11971.1"/>
    </source>
</evidence>
<name>A0A327R5T2_9FLAO</name>
<comment type="caution">
    <text evidence="2">The sequence shown here is derived from an EMBL/GenBank/DDBJ whole genome shotgun (WGS) entry which is preliminary data.</text>
</comment>
<dbReference type="Proteomes" id="UP000248703">
    <property type="component" value="Unassembled WGS sequence"/>
</dbReference>
<accession>A0A327R5T2</accession>
<sequence>MKNLFHFIALFLVTTSLVNAQDWIDYKSEDLAFIAEFPGEPERTVQEVETAIGIIDMHMIMHSADSSDDNMVYSIIRSDYPEEEFKDADDEYNNSVLDGAVNGATTNVNGELTSDEKITHNGFPGRSIKIKISGAFIYMNAYLVNNTMFVVQVICLTDKDENEDIKRFMDSFDMLKVKED</sequence>
<protein>
    <submittedName>
        <fullName evidence="2">Uncharacterized protein</fullName>
    </submittedName>
</protein>
<reference evidence="2 3" key="1">
    <citation type="submission" date="2018-06" db="EMBL/GenBank/DDBJ databases">
        <title>Genomic Encyclopedia of Archaeal and Bacterial Type Strains, Phase II (KMG-II): from individual species to whole genera.</title>
        <authorList>
            <person name="Goeker M."/>
        </authorList>
    </citation>
    <scope>NUCLEOTIDE SEQUENCE [LARGE SCALE GENOMIC DNA]</scope>
    <source>
        <strain evidence="2 3">DSM 24464</strain>
    </source>
</reference>
<evidence type="ECO:0000256" key="1">
    <source>
        <dbReference type="SAM" id="SignalP"/>
    </source>
</evidence>
<feature type="signal peptide" evidence="1">
    <location>
        <begin position="1"/>
        <end position="20"/>
    </location>
</feature>
<evidence type="ECO:0000313" key="3">
    <source>
        <dbReference type="Proteomes" id="UP000248703"/>
    </source>
</evidence>
<dbReference type="OrthoDB" id="1437577at2"/>
<dbReference type="AlphaFoldDB" id="A0A327R5T2"/>
<feature type="chain" id="PRO_5016326297" evidence="1">
    <location>
        <begin position="21"/>
        <end position="180"/>
    </location>
</feature>
<organism evidence="2 3">
    <name type="scientific">Olleya aquimaris</name>
    <dbReference type="NCBI Taxonomy" id="639310"/>
    <lineage>
        <taxon>Bacteria</taxon>
        <taxon>Pseudomonadati</taxon>
        <taxon>Bacteroidota</taxon>
        <taxon>Flavobacteriia</taxon>
        <taxon>Flavobacteriales</taxon>
        <taxon>Flavobacteriaceae</taxon>
    </lineage>
</organism>
<gene>
    <name evidence="2" type="ORF">LY08_02471</name>
</gene>
<proteinExistence type="predicted"/>
<keyword evidence="3" id="KW-1185">Reference proteome</keyword>